<name>A0A8H6A7C0_PETAA</name>
<dbReference type="EMBL" id="SPNV01000083">
    <property type="protein sequence ID" value="KAF5862047.1"/>
    <property type="molecule type" value="Genomic_DNA"/>
</dbReference>
<dbReference type="Proteomes" id="UP000541154">
    <property type="component" value="Unassembled WGS sequence"/>
</dbReference>
<accession>A0A8H6A7C0</accession>
<evidence type="ECO:0000256" key="1">
    <source>
        <dbReference type="SAM" id="MobiDB-lite"/>
    </source>
</evidence>
<dbReference type="AlphaFoldDB" id="A0A8H6A7C0"/>
<reference evidence="2 3" key="1">
    <citation type="submission" date="2019-04" db="EMBL/GenBank/DDBJ databases">
        <title>Aspergillus burnettii sp. nov., novel species from soil in southeast Queensland.</title>
        <authorList>
            <person name="Gilchrist C.L.M."/>
            <person name="Pitt J.I."/>
            <person name="Lange L."/>
            <person name="Lacey H.J."/>
            <person name="Vuong D."/>
            <person name="Midgley D.J."/>
            <person name="Greenfield P."/>
            <person name="Bradbury M."/>
            <person name="Lacey E."/>
            <person name="Busk P.K."/>
            <person name="Pilgaard B."/>
            <person name="Chooi Y.H."/>
            <person name="Piggott A.M."/>
        </authorList>
    </citation>
    <scope>NUCLEOTIDE SEQUENCE [LARGE SCALE GENOMIC DNA]</scope>
    <source>
        <strain evidence="2 3">FRR 5400</strain>
    </source>
</reference>
<sequence>MKRRLGSKEMPTVDTVDGFRRDFEAGLLLRRGYNMPDNISITVREWIKQGLKEKVGLCKEEMEKDGLSPNDLTILMTQISEVGGSRNRRTQPRNHRGYGQPSSRQTPAPKRSQEEEHRRKASSMPRERDSSRILSQRQSGKLRRI</sequence>
<evidence type="ECO:0000313" key="3">
    <source>
        <dbReference type="Proteomes" id="UP000541154"/>
    </source>
</evidence>
<proteinExistence type="predicted"/>
<keyword evidence="3" id="KW-1185">Reference proteome</keyword>
<feature type="region of interest" description="Disordered" evidence="1">
    <location>
        <begin position="66"/>
        <end position="145"/>
    </location>
</feature>
<protein>
    <submittedName>
        <fullName evidence="2">Uncharacterized protein</fullName>
    </submittedName>
</protein>
<gene>
    <name evidence="2" type="ORF">ETB97_012193</name>
</gene>
<comment type="caution">
    <text evidence="2">The sequence shown here is derived from an EMBL/GenBank/DDBJ whole genome shotgun (WGS) entry which is preliminary data.</text>
</comment>
<evidence type="ECO:0000313" key="2">
    <source>
        <dbReference type="EMBL" id="KAF5862047.1"/>
    </source>
</evidence>
<organism evidence="2 3">
    <name type="scientific">Petromyces alliaceus</name>
    <name type="common">Aspergillus alliaceus</name>
    <dbReference type="NCBI Taxonomy" id="209559"/>
    <lineage>
        <taxon>Eukaryota</taxon>
        <taxon>Fungi</taxon>
        <taxon>Dikarya</taxon>
        <taxon>Ascomycota</taxon>
        <taxon>Pezizomycotina</taxon>
        <taxon>Eurotiomycetes</taxon>
        <taxon>Eurotiomycetidae</taxon>
        <taxon>Eurotiales</taxon>
        <taxon>Aspergillaceae</taxon>
        <taxon>Aspergillus</taxon>
        <taxon>Aspergillus subgen. Circumdati</taxon>
    </lineage>
</organism>
<feature type="compositionally biased region" description="Basic residues" evidence="1">
    <location>
        <begin position="86"/>
        <end position="96"/>
    </location>
</feature>